<dbReference type="GO" id="GO:0016987">
    <property type="term" value="F:sigma factor activity"/>
    <property type="evidence" value="ECO:0007669"/>
    <property type="project" value="UniProtKB-KW"/>
</dbReference>
<evidence type="ECO:0000313" key="7">
    <source>
        <dbReference type="EMBL" id="PWJ56853.1"/>
    </source>
</evidence>
<dbReference type="InterPro" id="IPR007627">
    <property type="entry name" value="RNA_pol_sigma70_r2"/>
</dbReference>
<feature type="domain" description="RNA polymerase sigma-70 region 2" evidence="5">
    <location>
        <begin position="34"/>
        <end position="97"/>
    </location>
</feature>
<gene>
    <name evidence="7" type="ORF">CLV98_110164</name>
</gene>
<evidence type="ECO:0000256" key="3">
    <source>
        <dbReference type="ARBA" id="ARBA00023082"/>
    </source>
</evidence>
<dbReference type="Gene3D" id="1.10.10.10">
    <property type="entry name" value="Winged helix-like DNA-binding domain superfamily/Winged helix DNA-binding domain"/>
    <property type="match status" value="1"/>
</dbReference>
<dbReference type="AlphaFoldDB" id="A0A316AGM8"/>
<dbReference type="PANTHER" id="PTHR43133">
    <property type="entry name" value="RNA POLYMERASE ECF-TYPE SIGMA FACTO"/>
    <property type="match status" value="1"/>
</dbReference>
<dbReference type="InterPro" id="IPR036388">
    <property type="entry name" value="WH-like_DNA-bd_sf"/>
</dbReference>
<dbReference type="InterPro" id="IPR013249">
    <property type="entry name" value="RNA_pol_sigma70_r4_t2"/>
</dbReference>
<comment type="caution">
    <text evidence="7">The sequence shown here is derived from an EMBL/GenBank/DDBJ whole genome shotgun (WGS) entry which is preliminary data.</text>
</comment>
<dbReference type="Pfam" id="PF04542">
    <property type="entry name" value="Sigma70_r2"/>
    <property type="match status" value="1"/>
</dbReference>
<evidence type="ECO:0000259" key="5">
    <source>
        <dbReference type="Pfam" id="PF04542"/>
    </source>
</evidence>
<dbReference type="Proteomes" id="UP000245880">
    <property type="component" value="Unassembled WGS sequence"/>
</dbReference>
<evidence type="ECO:0000256" key="1">
    <source>
        <dbReference type="ARBA" id="ARBA00010641"/>
    </source>
</evidence>
<proteinExistence type="inferred from homology"/>
<sequence length="200" mass="23552">MFVQNYCMEYHLLSDELLVKLIRVDDSGAFNEIYNRYWKTLFIAAQQKIASDEIVEEVLQNVFLKIWEKRATQEIENLGAYLYTATKYQIMDHYRAQFQSDKYQNLLLSQKESFEDATEQAVHLTEISGIFERVLSALPEKTSRIFHLSRLEFKSTKEIAQLMAIPERTVEYHITLSLKQLRKSLKDFLPSLFIALLLQV</sequence>
<dbReference type="Pfam" id="PF08281">
    <property type="entry name" value="Sigma70_r4_2"/>
    <property type="match status" value="1"/>
</dbReference>
<feature type="domain" description="RNA polymerase sigma factor 70 region 4 type 2" evidence="6">
    <location>
        <begin position="130"/>
        <end position="181"/>
    </location>
</feature>
<dbReference type="SUPFAM" id="SSF88946">
    <property type="entry name" value="Sigma2 domain of RNA polymerase sigma factors"/>
    <property type="match status" value="1"/>
</dbReference>
<keyword evidence="2" id="KW-0805">Transcription regulation</keyword>
<dbReference type="InterPro" id="IPR014284">
    <property type="entry name" value="RNA_pol_sigma-70_dom"/>
</dbReference>
<dbReference type="SUPFAM" id="SSF88659">
    <property type="entry name" value="Sigma3 and sigma4 domains of RNA polymerase sigma factors"/>
    <property type="match status" value="1"/>
</dbReference>
<dbReference type="GO" id="GO:0006352">
    <property type="term" value="P:DNA-templated transcription initiation"/>
    <property type="evidence" value="ECO:0007669"/>
    <property type="project" value="InterPro"/>
</dbReference>
<name>A0A316AGM8_9BACT</name>
<protein>
    <submittedName>
        <fullName evidence="7">RNA polymerase sigma-70 factor (ECF subfamily)</fullName>
    </submittedName>
</protein>
<evidence type="ECO:0000313" key="8">
    <source>
        <dbReference type="Proteomes" id="UP000245880"/>
    </source>
</evidence>
<accession>A0A316AGM8</accession>
<evidence type="ECO:0000256" key="4">
    <source>
        <dbReference type="ARBA" id="ARBA00023163"/>
    </source>
</evidence>
<dbReference type="InterPro" id="IPR013324">
    <property type="entry name" value="RNA_pol_sigma_r3/r4-like"/>
</dbReference>
<dbReference type="GO" id="GO:0003677">
    <property type="term" value="F:DNA binding"/>
    <property type="evidence" value="ECO:0007669"/>
    <property type="project" value="InterPro"/>
</dbReference>
<evidence type="ECO:0000259" key="6">
    <source>
        <dbReference type="Pfam" id="PF08281"/>
    </source>
</evidence>
<keyword evidence="4" id="KW-0804">Transcription</keyword>
<dbReference type="EMBL" id="QGDT01000010">
    <property type="protein sequence ID" value="PWJ56853.1"/>
    <property type="molecule type" value="Genomic_DNA"/>
</dbReference>
<keyword evidence="3" id="KW-0731">Sigma factor</keyword>
<keyword evidence="8" id="KW-1185">Reference proteome</keyword>
<dbReference type="Gene3D" id="1.10.1740.10">
    <property type="match status" value="1"/>
</dbReference>
<dbReference type="NCBIfam" id="TIGR02937">
    <property type="entry name" value="sigma70-ECF"/>
    <property type="match status" value="1"/>
</dbReference>
<reference evidence="7 8" key="1">
    <citation type="submission" date="2018-03" db="EMBL/GenBank/DDBJ databases">
        <title>Genomic Encyclopedia of Archaeal and Bacterial Type Strains, Phase II (KMG-II): from individual species to whole genera.</title>
        <authorList>
            <person name="Goeker M."/>
        </authorList>
    </citation>
    <scope>NUCLEOTIDE SEQUENCE [LARGE SCALE GENOMIC DNA]</scope>
    <source>
        <strain evidence="7 8">DSM 100346</strain>
    </source>
</reference>
<dbReference type="PANTHER" id="PTHR43133:SF46">
    <property type="entry name" value="RNA POLYMERASE SIGMA-70 FACTOR ECF SUBFAMILY"/>
    <property type="match status" value="1"/>
</dbReference>
<evidence type="ECO:0000256" key="2">
    <source>
        <dbReference type="ARBA" id="ARBA00023015"/>
    </source>
</evidence>
<dbReference type="InterPro" id="IPR013325">
    <property type="entry name" value="RNA_pol_sigma_r2"/>
</dbReference>
<organism evidence="7 8">
    <name type="scientific">Dyadobacter jejuensis</name>
    <dbReference type="NCBI Taxonomy" id="1082580"/>
    <lineage>
        <taxon>Bacteria</taxon>
        <taxon>Pseudomonadati</taxon>
        <taxon>Bacteroidota</taxon>
        <taxon>Cytophagia</taxon>
        <taxon>Cytophagales</taxon>
        <taxon>Spirosomataceae</taxon>
        <taxon>Dyadobacter</taxon>
    </lineage>
</organism>
<dbReference type="InterPro" id="IPR039425">
    <property type="entry name" value="RNA_pol_sigma-70-like"/>
</dbReference>
<comment type="similarity">
    <text evidence="1">Belongs to the sigma-70 factor family. ECF subfamily.</text>
</comment>